<reference evidence="2" key="1">
    <citation type="journal article" date="2023" name="Front. Plant Sci.">
        <title>Chromosomal-level genome assembly of Melastoma candidum provides insights into trichome evolution.</title>
        <authorList>
            <person name="Zhong Y."/>
            <person name="Wu W."/>
            <person name="Sun C."/>
            <person name="Zou P."/>
            <person name="Liu Y."/>
            <person name="Dai S."/>
            <person name="Zhou R."/>
        </authorList>
    </citation>
    <scope>NUCLEOTIDE SEQUENCE [LARGE SCALE GENOMIC DNA]</scope>
</reference>
<dbReference type="EMBL" id="CM042885">
    <property type="protein sequence ID" value="KAI4366529.1"/>
    <property type="molecule type" value="Genomic_DNA"/>
</dbReference>
<gene>
    <name evidence="1" type="ORF">MLD38_022398</name>
</gene>
<organism evidence="1 2">
    <name type="scientific">Melastoma candidum</name>
    <dbReference type="NCBI Taxonomy" id="119954"/>
    <lineage>
        <taxon>Eukaryota</taxon>
        <taxon>Viridiplantae</taxon>
        <taxon>Streptophyta</taxon>
        <taxon>Embryophyta</taxon>
        <taxon>Tracheophyta</taxon>
        <taxon>Spermatophyta</taxon>
        <taxon>Magnoliopsida</taxon>
        <taxon>eudicotyledons</taxon>
        <taxon>Gunneridae</taxon>
        <taxon>Pentapetalae</taxon>
        <taxon>rosids</taxon>
        <taxon>malvids</taxon>
        <taxon>Myrtales</taxon>
        <taxon>Melastomataceae</taxon>
        <taxon>Melastomatoideae</taxon>
        <taxon>Melastomateae</taxon>
        <taxon>Melastoma</taxon>
    </lineage>
</organism>
<dbReference type="Proteomes" id="UP001057402">
    <property type="component" value="Chromosome 6"/>
</dbReference>
<comment type="caution">
    <text evidence="1">The sequence shown here is derived from an EMBL/GenBank/DDBJ whole genome shotgun (WGS) entry which is preliminary data.</text>
</comment>
<evidence type="ECO:0000313" key="2">
    <source>
        <dbReference type="Proteomes" id="UP001057402"/>
    </source>
</evidence>
<proteinExistence type="predicted"/>
<keyword evidence="2" id="KW-1185">Reference proteome</keyword>
<protein>
    <submittedName>
        <fullName evidence="1">Uncharacterized protein</fullName>
    </submittedName>
</protein>
<evidence type="ECO:0000313" key="1">
    <source>
        <dbReference type="EMBL" id="KAI4366529.1"/>
    </source>
</evidence>
<sequence length="966" mass="110000">MLQRAAGNAYSWWWASHIRTKQSKWLEQSLQGTLSSLAAHPGLAVSFTDFPLIFALVCLSGNLIGSITDLGFDFWFVDMEDKVKVTLKIIDDDGDSFAKRAEMYYRKRPELINFVEESYRAYRALAERYDHLSRELQSANRKIATAFPDEVHFEDDDSDEESISSGYQTPKDPLDAKRPGIPKVPKPPAKNFLMGSGRGRPKQMAEKVTLVPASGLTQAEALVEIDKIHKEILALQTEKEFVKSWYEHGYARYWEIEGQINELQGSICNLQDEFRIESYIEDNEARKLMAETALKSCKEALYHLKDQEEQSAEEVRMQDGSIDKASKKIGKLKRELLSPFEENESTASERKAVNTVDVRDGKPNQEGHHLATPDGNPRACLTVSDLVERIDELVNKVVNLETEVSSQSALVKKLQSETDSLNAHVQTLEEEKETLMGSSENVKIRVKELEKGLEEVRNMKQCFHERDRIIISQFNEASSNLERLSEKLQEVKLDAEVEDAALFQDHRKSKTPSEELHQDGGAAGKSDKGDILFVSGPCSEFDTFSEKETPDLYGSVDLNPDRESLGGRECEDQPNWRQLFLEGMEDREKILFEEYTTILRSYKDVKNKLSDVEKTNRDGLFEMAMQIKELRSNNATKDQEIVALRRKLGGSDAETVVSHEDTLQEATEDGGDQKQSGSPKQPLYRLLLKQNEKFVGSLSDRELRGNITSVEETLRTEIDRMLEENLEFWLRFSTSIHMVQKFQTTVHDLQVEVVKLMEKHQEDESSSDSNHRRHISRSDARPIYKHLQEIQSELRMWLEHNSLLKEEQQNRSISLLRIQDDISKLAMAKPGERQAVLNEYQAAKFHGEVTNMEQENNKVAYQLQAGLDRVKKLQGEIERSLTRLEECMGMSGGFRSGKFLGPSGSSSSGGSSGKHRLPLRSFLFGVKLKKQYKQKQSSLFSCMTPVLQKQYSDLRSAGNARLPPPY</sequence>
<name>A0ACB9QN06_9MYRT</name>
<accession>A0ACB9QN06</accession>